<feature type="region of interest" description="Disordered" evidence="1">
    <location>
        <begin position="1"/>
        <end position="23"/>
    </location>
</feature>
<protein>
    <submittedName>
        <fullName evidence="2">Uncharacterized protein</fullName>
    </submittedName>
</protein>
<evidence type="ECO:0000256" key="1">
    <source>
        <dbReference type="SAM" id="MobiDB-lite"/>
    </source>
</evidence>
<dbReference type="RefSeq" id="WP_354645338.1">
    <property type="nucleotide sequence ID" value="NZ_CP159873.1"/>
</dbReference>
<dbReference type="EMBL" id="CP159873">
    <property type="protein sequence ID" value="XCM84403.1"/>
    <property type="molecule type" value="Genomic_DNA"/>
</dbReference>
<geneLocation type="plasmid" evidence="2">
    <name>punmamed1</name>
</geneLocation>
<sequence>MDAGAGSIRIDGSQWSAGAAGQDQKVQLDVGADLFGTGQGGQVSGETVLGGPPGTNVTVEIHNSGQSAVTVTMDGVHPDKVVQPGATTTVKATYPSSGALHVRYR</sequence>
<evidence type="ECO:0000313" key="2">
    <source>
        <dbReference type="EMBL" id="XCM84403.1"/>
    </source>
</evidence>
<reference evidence="2" key="1">
    <citation type="submission" date="2024-06" db="EMBL/GenBank/DDBJ databases">
        <title>The genome sequences of Kitasatospora sp. strain HUAS MG31.</title>
        <authorList>
            <person name="Mo P."/>
        </authorList>
    </citation>
    <scope>NUCLEOTIDE SEQUENCE</scope>
    <source>
        <strain evidence="2">HUAS MG31</strain>
        <plasmid evidence="2">punmamed1</plasmid>
    </source>
</reference>
<organism evidence="2">
    <name type="scientific">Kitasatospora camelliae</name>
    <dbReference type="NCBI Taxonomy" id="3156397"/>
    <lineage>
        <taxon>Bacteria</taxon>
        <taxon>Bacillati</taxon>
        <taxon>Actinomycetota</taxon>
        <taxon>Actinomycetes</taxon>
        <taxon>Kitasatosporales</taxon>
        <taxon>Streptomycetaceae</taxon>
        <taxon>Kitasatospora</taxon>
    </lineage>
</organism>
<accession>A0AAU8KAF7</accession>
<name>A0AAU8KAF7_9ACTN</name>
<keyword evidence="2" id="KW-0614">Plasmid</keyword>
<dbReference type="KEGG" id="kcm:ABWK59_36325"/>
<dbReference type="AlphaFoldDB" id="A0AAU8KAF7"/>
<gene>
    <name evidence="2" type="ORF">ABWK59_36325</name>
</gene>
<proteinExistence type="predicted"/>